<feature type="transmembrane region" description="Helical" evidence="5">
    <location>
        <begin position="7"/>
        <end position="31"/>
    </location>
</feature>
<feature type="domain" description="Lipopolysaccharide assembly protein A" evidence="6">
    <location>
        <begin position="22"/>
        <end position="84"/>
    </location>
</feature>
<protein>
    <submittedName>
        <fullName evidence="7">Lipopolysaccharide assembly protein LapA domain-containing protein</fullName>
    </submittedName>
</protein>
<gene>
    <name evidence="7" type="ORF">QE109_03190</name>
</gene>
<dbReference type="Pfam" id="PF06305">
    <property type="entry name" value="LapA_dom"/>
    <property type="match status" value="1"/>
</dbReference>
<evidence type="ECO:0000256" key="3">
    <source>
        <dbReference type="ARBA" id="ARBA00022989"/>
    </source>
</evidence>
<dbReference type="Proteomes" id="UP001158045">
    <property type="component" value="Unassembled WGS sequence"/>
</dbReference>
<dbReference type="PANTHER" id="PTHR41335:SF1">
    <property type="entry name" value="MEMBRANE PROTEIN"/>
    <property type="match status" value="1"/>
</dbReference>
<evidence type="ECO:0000313" key="8">
    <source>
        <dbReference type="Proteomes" id="UP001158045"/>
    </source>
</evidence>
<keyword evidence="2 5" id="KW-0812">Transmembrane</keyword>
<evidence type="ECO:0000256" key="4">
    <source>
        <dbReference type="ARBA" id="ARBA00023136"/>
    </source>
</evidence>
<feature type="transmembrane region" description="Helical" evidence="5">
    <location>
        <begin position="37"/>
        <end position="57"/>
    </location>
</feature>
<sequence>MQIYIVLILIFAILVTLFAIFNASVVTVSLFFVDIEISLALVIIGSVLIGAISVVLFDSIRKIRDGRVLKEMNKKSEELEKQLAIKDEALKQRDQIIIQRDELIAKRDELILQKDELINYQKGLIATIPENNIEEVGNQ</sequence>
<name>A0ABT6N9P1_9FIRM</name>
<evidence type="ECO:0000256" key="1">
    <source>
        <dbReference type="ARBA" id="ARBA00022475"/>
    </source>
</evidence>
<evidence type="ECO:0000259" key="6">
    <source>
        <dbReference type="Pfam" id="PF06305"/>
    </source>
</evidence>
<reference evidence="7 8" key="1">
    <citation type="submission" date="2023-04" db="EMBL/GenBank/DDBJ databases">
        <title>Fusibacter bizertensis strain WBS, isolated from littoral bottom sediments of the Arctic seas - biochemical and genomic analysis.</title>
        <authorList>
            <person name="Brioukhanov A.L."/>
        </authorList>
    </citation>
    <scope>NUCLEOTIDE SEQUENCE [LARGE SCALE GENOMIC DNA]</scope>
    <source>
        <strain evidence="7 8">WBS</strain>
    </source>
</reference>
<keyword evidence="8" id="KW-1185">Reference proteome</keyword>
<accession>A0ABT6N9P1</accession>
<keyword evidence="1" id="KW-1003">Cell membrane</keyword>
<organism evidence="7 8">
    <name type="scientific">Fusibacter bizertensis</name>
    <dbReference type="NCBI Taxonomy" id="1488331"/>
    <lineage>
        <taxon>Bacteria</taxon>
        <taxon>Bacillati</taxon>
        <taxon>Bacillota</taxon>
        <taxon>Clostridia</taxon>
        <taxon>Eubacteriales</taxon>
        <taxon>Eubacteriales Family XII. Incertae Sedis</taxon>
        <taxon>Fusibacter</taxon>
    </lineage>
</organism>
<keyword evidence="3 5" id="KW-1133">Transmembrane helix</keyword>
<proteinExistence type="predicted"/>
<dbReference type="PANTHER" id="PTHR41335">
    <property type="entry name" value="MEMBRANE PROTEIN-RELATED"/>
    <property type="match status" value="1"/>
</dbReference>
<evidence type="ECO:0000256" key="5">
    <source>
        <dbReference type="SAM" id="Phobius"/>
    </source>
</evidence>
<evidence type="ECO:0000313" key="7">
    <source>
        <dbReference type="EMBL" id="MDH8677136.1"/>
    </source>
</evidence>
<comment type="caution">
    <text evidence="7">The sequence shown here is derived from an EMBL/GenBank/DDBJ whole genome shotgun (WGS) entry which is preliminary data.</text>
</comment>
<dbReference type="InterPro" id="IPR010445">
    <property type="entry name" value="LapA_dom"/>
</dbReference>
<evidence type="ECO:0000256" key="2">
    <source>
        <dbReference type="ARBA" id="ARBA00022692"/>
    </source>
</evidence>
<dbReference type="EMBL" id="JARYZI010000001">
    <property type="protein sequence ID" value="MDH8677136.1"/>
    <property type="molecule type" value="Genomic_DNA"/>
</dbReference>
<dbReference type="RefSeq" id="WP_281092934.1">
    <property type="nucleotide sequence ID" value="NZ_JARYZI010000001.1"/>
</dbReference>
<keyword evidence="4 5" id="KW-0472">Membrane</keyword>